<name>A0AAD4XTE7_9MAGN</name>
<evidence type="ECO:0000313" key="1">
    <source>
        <dbReference type="EMBL" id="KAI3943675.1"/>
    </source>
</evidence>
<comment type="caution">
    <text evidence="1">The sequence shown here is derived from an EMBL/GenBank/DDBJ whole genome shotgun (WGS) entry which is preliminary data.</text>
</comment>
<gene>
    <name evidence="1" type="ORF">MKW98_004180</name>
</gene>
<dbReference type="Proteomes" id="UP001202328">
    <property type="component" value="Unassembled WGS sequence"/>
</dbReference>
<dbReference type="GO" id="GO:0003729">
    <property type="term" value="F:mRNA binding"/>
    <property type="evidence" value="ECO:0007669"/>
    <property type="project" value="TreeGrafter"/>
</dbReference>
<dbReference type="PANTHER" id="PTHR13107">
    <property type="entry name" value="N6-ADENOSINE-METHYLTRANSFERASE NON-CATALYTIC SUBUNIT"/>
    <property type="match status" value="1"/>
</dbReference>
<dbReference type="AlphaFoldDB" id="A0AAD4XTE7"/>
<proteinExistence type="predicted"/>
<dbReference type="PANTHER" id="PTHR13107:SF0">
    <property type="entry name" value="N6-ADENOSINE-METHYLTRANSFERASE NON-CATALYTIC SUBUNIT"/>
    <property type="match status" value="1"/>
</dbReference>
<dbReference type="GO" id="GO:0036396">
    <property type="term" value="C:RNA N6-methyladenosine methyltransferase complex"/>
    <property type="evidence" value="ECO:0007669"/>
    <property type="project" value="TreeGrafter"/>
</dbReference>
<dbReference type="GO" id="GO:0005634">
    <property type="term" value="C:nucleus"/>
    <property type="evidence" value="ECO:0007669"/>
    <property type="project" value="TreeGrafter"/>
</dbReference>
<sequence>MYYKCDMREFVLEEYVHRAPDVVGRMNYWTFQEILNLEAIADTPSFIFLWINTMVWIFEQGRLCPKKGADT</sequence>
<keyword evidence="2" id="KW-1185">Reference proteome</keyword>
<dbReference type="EMBL" id="JAJJMB010004170">
    <property type="protein sequence ID" value="KAI3943675.1"/>
    <property type="molecule type" value="Genomic_DNA"/>
</dbReference>
<evidence type="ECO:0000313" key="2">
    <source>
        <dbReference type="Proteomes" id="UP001202328"/>
    </source>
</evidence>
<accession>A0AAD4XTE7</accession>
<dbReference type="InterPro" id="IPR045123">
    <property type="entry name" value="METTL14-like"/>
</dbReference>
<protein>
    <submittedName>
        <fullName evidence="1">Uncharacterized protein</fullName>
    </submittedName>
</protein>
<organism evidence="1 2">
    <name type="scientific">Papaver atlanticum</name>
    <dbReference type="NCBI Taxonomy" id="357466"/>
    <lineage>
        <taxon>Eukaryota</taxon>
        <taxon>Viridiplantae</taxon>
        <taxon>Streptophyta</taxon>
        <taxon>Embryophyta</taxon>
        <taxon>Tracheophyta</taxon>
        <taxon>Spermatophyta</taxon>
        <taxon>Magnoliopsida</taxon>
        <taxon>Ranunculales</taxon>
        <taxon>Papaveraceae</taxon>
        <taxon>Papaveroideae</taxon>
        <taxon>Papaver</taxon>
    </lineage>
</organism>
<reference evidence="1" key="1">
    <citation type="submission" date="2022-04" db="EMBL/GenBank/DDBJ databases">
        <title>A functionally conserved STORR gene fusion in Papaver species that diverged 16.8 million years ago.</title>
        <authorList>
            <person name="Catania T."/>
        </authorList>
    </citation>
    <scope>NUCLEOTIDE SEQUENCE</scope>
    <source>
        <strain evidence="1">S-188037</strain>
    </source>
</reference>